<proteinExistence type="predicted"/>
<dbReference type="EMBL" id="LR796958">
    <property type="protein sequence ID" value="CAB4178041.1"/>
    <property type="molecule type" value="Genomic_DNA"/>
</dbReference>
<evidence type="ECO:0000313" key="3">
    <source>
        <dbReference type="EMBL" id="CAB4187308.1"/>
    </source>
</evidence>
<dbReference type="EMBL" id="LR797108">
    <property type="protein sequence ID" value="CAB4187308.1"/>
    <property type="molecule type" value="Genomic_DNA"/>
</dbReference>
<name>A0A6J5Q943_9CAUD</name>
<evidence type="ECO:0000313" key="2">
    <source>
        <dbReference type="EMBL" id="CAB4178041.1"/>
    </source>
</evidence>
<accession>A0A6J5Q943</accession>
<sequence>MSTPRQFMLSASYDAALALDRAVCAFVRNEDGSKGSQWAGVSRRTDGKFGVFFSQECADALGDNLPKLDDEVVTEGASNWADYVPPAPKEQP</sequence>
<dbReference type="EMBL" id="LR796868">
    <property type="protein sequence ID" value="CAB4172027.1"/>
    <property type="molecule type" value="Genomic_DNA"/>
</dbReference>
<protein>
    <submittedName>
        <fullName evidence="2">Uncharacterized protein</fullName>
    </submittedName>
</protein>
<evidence type="ECO:0000313" key="1">
    <source>
        <dbReference type="EMBL" id="CAB4172027.1"/>
    </source>
</evidence>
<gene>
    <name evidence="2" type="ORF">UFOVP1007_16</name>
    <name evidence="3" type="ORF">UFOVP1159_16</name>
    <name evidence="1" type="ORF">UFOVP927_47</name>
</gene>
<reference evidence="2" key="1">
    <citation type="submission" date="2020-05" db="EMBL/GenBank/DDBJ databases">
        <authorList>
            <person name="Chiriac C."/>
            <person name="Salcher M."/>
            <person name="Ghai R."/>
            <person name="Kavagutti S V."/>
        </authorList>
    </citation>
    <scope>NUCLEOTIDE SEQUENCE</scope>
</reference>
<organism evidence="2">
    <name type="scientific">uncultured Caudovirales phage</name>
    <dbReference type="NCBI Taxonomy" id="2100421"/>
    <lineage>
        <taxon>Viruses</taxon>
        <taxon>Duplodnaviria</taxon>
        <taxon>Heunggongvirae</taxon>
        <taxon>Uroviricota</taxon>
        <taxon>Caudoviricetes</taxon>
        <taxon>Peduoviridae</taxon>
        <taxon>Maltschvirus</taxon>
        <taxon>Maltschvirus maltsch</taxon>
    </lineage>
</organism>